<feature type="compositionally biased region" description="Acidic residues" evidence="1">
    <location>
        <begin position="434"/>
        <end position="446"/>
    </location>
</feature>
<dbReference type="EMBL" id="PKPP01003357">
    <property type="protein sequence ID" value="PWA69809.1"/>
    <property type="molecule type" value="Genomic_DNA"/>
</dbReference>
<evidence type="ECO:0000313" key="3">
    <source>
        <dbReference type="Proteomes" id="UP000245207"/>
    </source>
</evidence>
<organism evidence="2 3">
    <name type="scientific">Artemisia annua</name>
    <name type="common">Sweet wormwood</name>
    <dbReference type="NCBI Taxonomy" id="35608"/>
    <lineage>
        <taxon>Eukaryota</taxon>
        <taxon>Viridiplantae</taxon>
        <taxon>Streptophyta</taxon>
        <taxon>Embryophyta</taxon>
        <taxon>Tracheophyta</taxon>
        <taxon>Spermatophyta</taxon>
        <taxon>Magnoliopsida</taxon>
        <taxon>eudicotyledons</taxon>
        <taxon>Gunneridae</taxon>
        <taxon>Pentapetalae</taxon>
        <taxon>asterids</taxon>
        <taxon>campanulids</taxon>
        <taxon>Asterales</taxon>
        <taxon>Asteraceae</taxon>
        <taxon>Asteroideae</taxon>
        <taxon>Anthemideae</taxon>
        <taxon>Artemisiinae</taxon>
        <taxon>Artemisia</taxon>
    </lineage>
</organism>
<dbReference type="AlphaFoldDB" id="A0A2U1N8H1"/>
<reference evidence="2 3" key="1">
    <citation type="journal article" date="2018" name="Mol. Plant">
        <title>The genome of Artemisia annua provides insight into the evolution of Asteraceae family and artemisinin biosynthesis.</title>
        <authorList>
            <person name="Shen Q."/>
            <person name="Zhang L."/>
            <person name="Liao Z."/>
            <person name="Wang S."/>
            <person name="Yan T."/>
            <person name="Shi P."/>
            <person name="Liu M."/>
            <person name="Fu X."/>
            <person name="Pan Q."/>
            <person name="Wang Y."/>
            <person name="Lv Z."/>
            <person name="Lu X."/>
            <person name="Zhang F."/>
            <person name="Jiang W."/>
            <person name="Ma Y."/>
            <person name="Chen M."/>
            <person name="Hao X."/>
            <person name="Li L."/>
            <person name="Tang Y."/>
            <person name="Lv G."/>
            <person name="Zhou Y."/>
            <person name="Sun X."/>
            <person name="Brodelius P.E."/>
            <person name="Rose J.K.C."/>
            <person name="Tang K."/>
        </authorList>
    </citation>
    <scope>NUCLEOTIDE SEQUENCE [LARGE SCALE GENOMIC DNA]</scope>
    <source>
        <strain evidence="3">cv. Huhao1</strain>
        <tissue evidence="2">Leaf</tissue>
    </source>
</reference>
<name>A0A2U1N8H1_ARTAN</name>
<keyword evidence="2" id="KW-0547">Nucleotide-binding</keyword>
<dbReference type="GO" id="GO:0004386">
    <property type="term" value="F:helicase activity"/>
    <property type="evidence" value="ECO:0007669"/>
    <property type="project" value="UniProtKB-KW"/>
</dbReference>
<proteinExistence type="predicted"/>
<comment type="caution">
    <text evidence="2">The sequence shown here is derived from an EMBL/GenBank/DDBJ whole genome shotgun (WGS) entry which is preliminary data.</text>
</comment>
<dbReference type="Proteomes" id="UP000245207">
    <property type="component" value="Unassembled WGS sequence"/>
</dbReference>
<feature type="region of interest" description="Disordered" evidence="1">
    <location>
        <begin position="341"/>
        <end position="395"/>
    </location>
</feature>
<keyword evidence="3" id="KW-1185">Reference proteome</keyword>
<feature type="region of interest" description="Disordered" evidence="1">
    <location>
        <begin position="430"/>
        <end position="449"/>
    </location>
</feature>
<keyword evidence="2" id="KW-0347">Helicase</keyword>
<feature type="compositionally biased region" description="Polar residues" evidence="1">
    <location>
        <begin position="368"/>
        <end position="377"/>
    </location>
</feature>
<keyword evidence="2" id="KW-0067">ATP-binding</keyword>
<sequence>MDLVNIRIKLVAKRGKDGRQYTLPTANEVAGLIVGDLDCCAEDRDIVMEKFGKGVMEIPLDVVFNIHYNGIFMFDPLRYEYGREIVMEASSNSRIMFSPLLDLLVAKIRNNIWVVYFGIPELDIDSGGLKILERDADVHALYDLARKHKKVNLFVAHSPQNLAPYYHQNLSLECSDSEVTSKRKHHEKLKKDAGNMSYDELVAWAEEEAKSPYLRSSAPFKDRPLRKDFEGKVTFTRVWNYQDEFVHDIPFLIDDEVYKLPKKVAENVGENTDMVNRDVDNMVPTDEVVDEVIQNMAATDEVVDVGIQNTDATDHVQEDRVDTNQDIDEVVLARQKKFDKGKAVMTQKHKSSTQKTNNVRRPTGITIRENNNPVPSDSESEHSMDKCDDDTSDYESYNSACESEKSYDYLSNCEDEVIELRKRISQRKHNMAADVDEEQGSDDNDDNTPKVVDGFTYTGLASLVRQHERYMDSLMKQLKGNGEGISDPFSIDLKNKKDDKYLVHDEETHWRLKKPKLGENL</sequence>
<keyword evidence="2" id="KW-0378">Hydrolase</keyword>
<evidence type="ECO:0000313" key="2">
    <source>
        <dbReference type="EMBL" id="PWA69809.1"/>
    </source>
</evidence>
<protein>
    <submittedName>
        <fullName evidence="2">PIF1 DNA helicase/replication protein A1-like protein</fullName>
    </submittedName>
</protein>
<accession>A0A2U1N8H1</accession>
<evidence type="ECO:0000256" key="1">
    <source>
        <dbReference type="SAM" id="MobiDB-lite"/>
    </source>
</evidence>
<gene>
    <name evidence="2" type="ORF">CTI12_AA294460</name>
</gene>